<organism evidence="2 3">
    <name type="scientific">Albugo candida</name>
    <dbReference type="NCBI Taxonomy" id="65357"/>
    <lineage>
        <taxon>Eukaryota</taxon>
        <taxon>Sar</taxon>
        <taxon>Stramenopiles</taxon>
        <taxon>Oomycota</taxon>
        <taxon>Peronosporomycetes</taxon>
        <taxon>Albuginales</taxon>
        <taxon>Albuginaceae</taxon>
        <taxon>Albugo</taxon>
    </lineage>
</organism>
<name>A0A024G414_9STRA</name>
<evidence type="ECO:0000313" key="2">
    <source>
        <dbReference type="EMBL" id="CCI41495.1"/>
    </source>
</evidence>
<dbReference type="Gene3D" id="3.40.50.2060">
    <property type="match status" value="1"/>
</dbReference>
<dbReference type="InterPro" id="IPR043155">
    <property type="entry name" value="VPS33_dom3b"/>
</dbReference>
<reference evidence="2 3" key="1">
    <citation type="submission" date="2012-05" db="EMBL/GenBank/DDBJ databases">
        <title>Recombination and specialization in a pathogen metapopulation.</title>
        <authorList>
            <person name="Gardiner A."/>
            <person name="Kemen E."/>
            <person name="Schultz-Larsen T."/>
            <person name="MacLean D."/>
            <person name="Van Oosterhout C."/>
            <person name="Jones J.D.G."/>
        </authorList>
    </citation>
    <scope>NUCLEOTIDE SEQUENCE [LARGE SCALE GENOMIC DNA]</scope>
    <source>
        <strain evidence="2 3">Ac Nc2</strain>
    </source>
</reference>
<dbReference type="PANTHER" id="PTHR11679">
    <property type="entry name" value="VESICLE PROTEIN SORTING-ASSOCIATED"/>
    <property type="match status" value="1"/>
</dbReference>
<dbReference type="OrthoDB" id="10262287at2759"/>
<dbReference type="AlphaFoldDB" id="A0A024G414"/>
<evidence type="ECO:0008006" key="4">
    <source>
        <dbReference type="Google" id="ProtNLM"/>
    </source>
</evidence>
<dbReference type="PIRSF" id="PIRSF005715">
    <property type="entry name" value="VPS45_Sec1"/>
    <property type="match status" value="1"/>
</dbReference>
<gene>
    <name evidence="2" type="ORF">BN9_022790</name>
</gene>
<evidence type="ECO:0000256" key="1">
    <source>
        <dbReference type="ARBA" id="ARBA00009884"/>
    </source>
</evidence>
<dbReference type="InterPro" id="IPR027482">
    <property type="entry name" value="Sec1-like_dom2"/>
</dbReference>
<dbReference type="Gene3D" id="3.40.50.1910">
    <property type="match status" value="1"/>
</dbReference>
<proteinExistence type="inferred from homology"/>
<dbReference type="Proteomes" id="UP000053237">
    <property type="component" value="Unassembled WGS sequence"/>
</dbReference>
<dbReference type="SUPFAM" id="SSF56815">
    <property type="entry name" value="Sec1/munc18-like (SM) proteins"/>
    <property type="match status" value="1"/>
</dbReference>
<dbReference type="GO" id="GO:0016192">
    <property type="term" value="P:vesicle-mediated transport"/>
    <property type="evidence" value="ECO:0007669"/>
    <property type="project" value="InterPro"/>
</dbReference>
<comment type="similarity">
    <text evidence="1">Belongs to the STXBP/unc-18/SEC1 family.</text>
</comment>
<protein>
    <recommendedName>
        <fullName evidence="4">Vacuolar protein sorting-associated protein 33A</fullName>
    </recommendedName>
</protein>
<dbReference type="FunCoup" id="A0A024G414">
    <property type="interactions" value="389"/>
</dbReference>
<comment type="caution">
    <text evidence="2">The sequence shown here is derived from an EMBL/GenBank/DDBJ whole genome shotgun (WGS) entry which is preliminary data.</text>
</comment>
<keyword evidence="3" id="KW-1185">Reference proteome</keyword>
<dbReference type="Gene3D" id="1.25.40.850">
    <property type="match status" value="1"/>
</dbReference>
<dbReference type="Gene3D" id="3.90.830.10">
    <property type="entry name" value="Syntaxin Binding Protein 1, Chain A, domain 2"/>
    <property type="match status" value="1"/>
</dbReference>
<evidence type="ECO:0000313" key="3">
    <source>
        <dbReference type="Proteomes" id="UP000053237"/>
    </source>
</evidence>
<dbReference type="EMBL" id="CAIX01000020">
    <property type="protein sequence ID" value="CCI41495.1"/>
    <property type="molecule type" value="Genomic_DNA"/>
</dbReference>
<dbReference type="InParanoid" id="A0A024G414"/>
<dbReference type="InterPro" id="IPR036045">
    <property type="entry name" value="Sec1-like_sf"/>
</dbReference>
<dbReference type="Pfam" id="PF00995">
    <property type="entry name" value="Sec1"/>
    <property type="match status" value="1"/>
</dbReference>
<accession>A0A024G414</accession>
<dbReference type="InterPro" id="IPR001619">
    <property type="entry name" value="Sec1-like"/>
</dbReference>
<sequence length="626" mass="70819">MSKAASLDKSVINLNVLREDACRELFSILDSIGKDICFVLDPELSGPLNHILVDGISVLKKYGVKDFYAFGKPIKTTCDHVLFLIRPSLRGMRYIAKYVRDAGPNKHYYLYFVSCRTLVCDEILKKESVLGNLTIGEYKLDLIPFDDDLLTLELECCFKQFFIEKDKSNLQPITNSIIKLQTIFGMIPNIKYKGSISKIVYDQVAQFKREQEIVGNPVGILDPEIETLILIDRTVDLVTPLTTPMTYEGLLDEIMGISNGFITVDADLVADEDSTSQTTSPSGEKKQVAVPLNSNDELYAQVRDYHVERLGMYLQQQAQSIRERYDEFRKNRDASISEIREFVKRIPGLKQSYQSLQQHINLAELIKKTADHKSFRDLKAAEHAMLTGETIFDQLEERIGFQEPLISILRQLCLQSVTSGGIKAKQYDYIRRELIQTYGFQVLPALNNLEKAGLLRRRDTLWNEASGFSSARKSLRLIQEEVNLRDPKSIAYVSQSHAFGYAPLSVRLVESILKTKSWSSIQEALRQLPGPMGEMSQVSTSKSDRENPIMTAQSSKLDSFGSPEDRKVLLVFFIGGVTFMEIAALRFLSNQINSPYDIIIATTKITNGNHLIRSCLDKEVSKILSV</sequence>
<dbReference type="InterPro" id="IPR043127">
    <property type="entry name" value="Sec-1-like_dom3a"/>
</dbReference>
<dbReference type="InterPro" id="IPR043154">
    <property type="entry name" value="Sec-1-like_dom1"/>
</dbReference>
<dbReference type="STRING" id="65357.A0A024G414"/>